<dbReference type="AlphaFoldDB" id="A0A0M6WZM4"/>
<feature type="domain" description="DUF4368" evidence="1">
    <location>
        <begin position="100"/>
        <end position="162"/>
    </location>
</feature>
<evidence type="ECO:0000313" key="5">
    <source>
        <dbReference type="Proteomes" id="UP000095495"/>
    </source>
</evidence>
<dbReference type="EMBL" id="CVRR01000093">
    <property type="protein sequence ID" value="CRL43026.1"/>
    <property type="molecule type" value="Genomic_DNA"/>
</dbReference>
<name>A0A0M6WZM4_9FIRM</name>
<accession>A0A0M6WZM4</accession>
<evidence type="ECO:0000313" key="4">
    <source>
        <dbReference type="Proteomes" id="UP000049979"/>
    </source>
</evidence>
<reference evidence="2" key="1">
    <citation type="submission" date="2015-05" db="EMBL/GenBank/DDBJ databases">
        <authorList>
            <person name="Wang D.B."/>
            <person name="Wang M."/>
        </authorList>
    </citation>
    <scope>NUCLEOTIDE SEQUENCE [LARGE SCALE GENOMIC DNA]</scope>
    <source>
        <strain evidence="2">M72</strain>
    </source>
</reference>
<dbReference type="Pfam" id="PF14287">
    <property type="entry name" value="DUF4368"/>
    <property type="match status" value="1"/>
</dbReference>
<evidence type="ECO:0000259" key="1">
    <source>
        <dbReference type="Pfam" id="PF14287"/>
    </source>
</evidence>
<protein>
    <recommendedName>
        <fullName evidence="1">DUF4368 domain-containing protein</fullName>
    </recommendedName>
</protein>
<gene>
    <name evidence="3" type="ORF">ERS852420_01998</name>
    <name evidence="2" type="ORF">M72_17941</name>
</gene>
<organism evidence="2 4">
    <name type="scientific">Roseburia faecis</name>
    <dbReference type="NCBI Taxonomy" id="301302"/>
    <lineage>
        <taxon>Bacteria</taxon>
        <taxon>Bacillati</taxon>
        <taxon>Bacillota</taxon>
        <taxon>Clostridia</taxon>
        <taxon>Lachnospirales</taxon>
        <taxon>Lachnospiraceae</taxon>
        <taxon>Roseburia</taxon>
    </lineage>
</organism>
<dbReference type="Proteomes" id="UP000049979">
    <property type="component" value="Unassembled WGS sequence"/>
</dbReference>
<keyword evidence="4" id="KW-1185">Reference proteome</keyword>
<dbReference type="EMBL" id="CYXV01000008">
    <property type="protein sequence ID" value="CUM99308.1"/>
    <property type="molecule type" value="Genomic_DNA"/>
</dbReference>
<dbReference type="InterPro" id="IPR025378">
    <property type="entry name" value="DUF4368"/>
</dbReference>
<dbReference type="STRING" id="301302.ERS852420_01998"/>
<dbReference type="Proteomes" id="UP000095495">
    <property type="component" value="Unassembled WGS sequence"/>
</dbReference>
<sequence length="167" mass="19782">MLKDIQELAKTAFKDADAFYQRLSSRMERRYLLDASQTQKECQRLESRNQEIDGMFLSLYTDKAKGILTEQRFMKLTATLEQEQEANQKRLQDLMLMMRHSDEQENEVRTFIKEIRRYATIEELDEAVLNRLISKILVSEVKKIDGQKVQEVRIIYNFVGEIPEIIV</sequence>
<evidence type="ECO:0000313" key="3">
    <source>
        <dbReference type="EMBL" id="CUM99308.1"/>
    </source>
</evidence>
<reference evidence="4" key="2">
    <citation type="submission" date="2015-05" db="EMBL/GenBank/DDBJ databases">
        <authorList>
            <consortium name="Pathogen Informatics"/>
        </authorList>
    </citation>
    <scope>NUCLEOTIDE SEQUENCE [LARGE SCALE GENOMIC DNA]</scope>
    <source>
        <strain evidence="3 5">2789STDY5608863</strain>
        <strain evidence="4">M72</strain>
    </source>
</reference>
<proteinExistence type="predicted"/>
<evidence type="ECO:0000313" key="2">
    <source>
        <dbReference type="EMBL" id="CRL43026.1"/>
    </source>
</evidence>